<dbReference type="AlphaFoldDB" id="A0A5B0P0Z5"/>
<keyword evidence="3" id="KW-1185">Reference proteome</keyword>
<reference evidence="2 3" key="1">
    <citation type="submission" date="2019-05" db="EMBL/GenBank/DDBJ databases">
        <title>Emergence of the Ug99 lineage of the wheat stem rust pathogen through somatic hybridization.</title>
        <authorList>
            <person name="Li F."/>
            <person name="Upadhyaya N.M."/>
            <person name="Sperschneider J."/>
            <person name="Matny O."/>
            <person name="Nguyen-Phuc H."/>
            <person name="Mago R."/>
            <person name="Raley C."/>
            <person name="Miller M.E."/>
            <person name="Silverstein K.A.T."/>
            <person name="Henningsen E."/>
            <person name="Hirsch C.D."/>
            <person name="Visser B."/>
            <person name="Pretorius Z.A."/>
            <person name="Steffenson B.J."/>
            <person name="Schwessinger B."/>
            <person name="Dodds P.N."/>
            <person name="Figueroa M."/>
        </authorList>
    </citation>
    <scope>NUCLEOTIDE SEQUENCE [LARGE SCALE GENOMIC DNA]</scope>
    <source>
        <strain evidence="2">21-0</strain>
    </source>
</reference>
<sequence length="58" mass="6070">MLLSIRSILVLAIVACGFAAADLATDQRKKCTGGLPVGSGTLAEVDLDPKTLNSRREI</sequence>
<feature type="signal peptide" evidence="1">
    <location>
        <begin position="1"/>
        <end position="21"/>
    </location>
</feature>
<dbReference type="EMBL" id="VSWC01000079">
    <property type="protein sequence ID" value="KAA1094542.1"/>
    <property type="molecule type" value="Genomic_DNA"/>
</dbReference>
<organism evidence="2 3">
    <name type="scientific">Puccinia graminis f. sp. tritici</name>
    <dbReference type="NCBI Taxonomy" id="56615"/>
    <lineage>
        <taxon>Eukaryota</taxon>
        <taxon>Fungi</taxon>
        <taxon>Dikarya</taxon>
        <taxon>Basidiomycota</taxon>
        <taxon>Pucciniomycotina</taxon>
        <taxon>Pucciniomycetes</taxon>
        <taxon>Pucciniales</taxon>
        <taxon>Pucciniaceae</taxon>
        <taxon>Puccinia</taxon>
    </lineage>
</organism>
<feature type="chain" id="PRO_5022841663" evidence="1">
    <location>
        <begin position="22"/>
        <end position="58"/>
    </location>
</feature>
<evidence type="ECO:0000313" key="3">
    <source>
        <dbReference type="Proteomes" id="UP000324748"/>
    </source>
</evidence>
<name>A0A5B0P0Z5_PUCGR</name>
<evidence type="ECO:0000256" key="1">
    <source>
        <dbReference type="SAM" id="SignalP"/>
    </source>
</evidence>
<proteinExistence type="predicted"/>
<dbReference type="Proteomes" id="UP000324748">
    <property type="component" value="Unassembled WGS sequence"/>
</dbReference>
<gene>
    <name evidence="2" type="ORF">PGT21_024436</name>
</gene>
<accession>A0A5B0P0Z5</accession>
<evidence type="ECO:0000313" key="2">
    <source>
        <dbReference type="EMBL" id="KAA1094542.1"/>
    </source>
</evidence>
<keyword evidence="1" id="KW-0732">Signal</keyword>
<comment type="caution">
    <text evidence="2">The sequence shown here is derived from an EMBL/GenBank/DDBJ whole genome shotgun (WGS) entry which is preliminary data.</text>
</comment>
<protein>
    <submittedName>
        <fullName evidence="2">Uncharacterized protein</fullName>
    </submittedName>
</protein>